<gene>
    <name evidence="3" type="ORF">RSO01_39460</name>
</gene>
<name>A0A512NCW0_9HYPH</name>
<dbReference type="Proteomes" id="UP000321058">
    <property type="component" value="Unassembled WGS sequence"/>
</dbReference>
<keyword evidence="4" id="KW-1185">Reference proteome</keyword>
<dbReference type="EMBL" id="BKAJ01000070">
    <property type="protein sequence ID" value="GEP56780.1"/>
    <property type="molecule type" value="Genomic_DNA"/>
</dbReference>
<organism evidence="3 4">
    <name type="scientific">Reyranella soli</name>
    <dbReference type="NCBI Taxonomy" id="1230389"/>
    <lineage>
        <taxon>Bacteria</taxon>
        <taxon>Pseudomonadati</taxon>
        <taxon>Pseudomonadota</taxon>
        <taxon>Alphaproteobacteria</taxon>
        <taxon>Hyphomicrobiales</taxon>
        <taxon>Reyranellaceae</taxon>
        <taxon>Reyranella</taxon>
    </lineage>
</organism>
<feature type="chain" id="PRO_5022136842" evidence="2">
    <location>
        <begin position="32"/>
        <end position="79"/>
    </location>
</feature>
<sequence length="79" mass="8682">MKEDKLLRKMLLQGLAAAVLIGGAAVVYAQAQDNGYLSAPQTKTVDNPNRKEGVKEHADRRAEHDRDRANGERHAGEDD</sequence>
<accession>A0A512NCW0</accession>
<evidence type="ECO:0000256" key="1">
    <source>
        <dbReference type="SAM" id="MobiDB-lite"/>
    </source>
</evidence>
<feature type="compositionally biased region" description="Polar residues" evidence="1">
    <location>
        <begin position="36"/>
        <end position="47"/>
    </location>
</feature>
<evidence type="ECO:0000313" key="3">
    <source>
        <dbReference type="EMBL" id="GEP56780.1"/>
    </source>
</evidence>
<reference evidence="3 4" key="1">
    <citation type="submission" date="2019-07" db="EMBL/GenBank/DDBJ databases">
        <title>Whole genome shotgun sequence of Reyranella soli NBRC 108950.</title>
        <authorList>
            <person name="Hosoyama A."/>
            <person name="Uohara A."/>
            <person name="Ohji S."/>
            <person name="Ichikawa N."/>
        </authorList>
    </citation>
    <scope>NUCLEOTIDE SEQUENCE [LARGE SCALE GENOMIC DNA]</scope>
    <source>
        <strain evidence="3 4">NBRC 108950</strain>
    </source>
</reference>
<proteinExistence type="predicted"/>
<feature type="region of interest" description="Disordered" evidence="1">
    <location>
        <begin position="36"/>
        <end position="79"/>
    </location>
</feature>
<dbReference type="AlphaFoldDB" id="A0A512NCW0"/>
<protein>
    <submittedName>
        <fullName evidence="3">Uncharacterized protein</fullName>
    </submittedName>
</protein>
<evidence type="ECO:0000313" key="4">
    <source>
        <dbReference type="Proteomes" id="UP000321058"/>
    </source>
</evidence>
<comment type="caution">
    <text evidence="3">The sequence shown here is derived from an EMBL/GenBank/DDBJ whole genome shotgun (WGS) entry which is preliminary data.</text>
</comment>
<keyword evidence="2" id="KW-0732">Signal</keyword>
<dbReference type="RefSeq" id="WP_147151048.1">
    <property type="nucleotide sequence ID" value="NZ_BKAJ01000070.1"/>
</dbReference>
<feature type="signal peptide" evidence="2">
    <location>
        <begin position="1"/>
        <end position="31"/>
    </location>
</feature>
<evidence type="ECO:0000256" key="2">
    <source>
        <dbReference type="SAM" id="SignalP"/>
    </source>
</evidence>
<feature type="compositionally biased region" description="Basic and acidic residues" evidence="1">
    <location>
        <begin position="48"/>
        <end position="79"/>
    </location>
</feature>